<reference evidence="2 3" key="1">
    <citation type="journal article" date="2016" name="Mol. Biol. Evol.">
        <title>Comparative Genomics of Early-Diverging Mushroom-Forming Fungi Provides Insights into the Origins of Lignocellulose Decay Capabilities.</title>
        <authorList>
            <person name="Nagy L.G."/>
            <person name="Riley R."/>
            <person name="Tritt A."/>
            <person name="Adam C."/>
            <person name="Daum C."/>
            <person name="Floudas D."/>
            <person name="Sun H."/>
            <person name="Yadav J.S."/>
            <person name="Pangilinan J."/>
            <person name="Larsson K.H."/>
            <person name="Matsuura K."/>
            <person name="Barry K."/>
            <person name="Labutti K."/>
            <person name="Kuo R."/>
            <person name="Ohm R.A."/>
            <person name="Bhattacharya S.S."/>
            <person name="Shirouzu T."/>
            <person name="Yoshinaga Y."/>
            <person name="Martin F.M."/>
            <person name="Grigoriev I.V."/>
            <person name="Hibbett D.S."/>
        </authorList>
    </citation>
    <scope>NUCLEOTIDE SEQUENCE [LARGE SCALE GENOMIC DNA]</scope>
    <source>
        <strain evidence="2 3">HHB9708</strain>
    </source>
</reference>
<feature type="transmembrane region" description="Helical" evidence="1">
    <location>
        <begin position="25"/>
        <end position="46"/>
    </location>
</feature>
<name>A0A164PP37_9AGAM</name>
<dbReference type="EMBL" id="KV419432">
    <property type="protein sequence ID" value="KZS88911.1"/>
    <property type="molecule type" value="Genomic_DNA"/>
</dbReference>
<gene>
    <name evidence="2" type="ORF">SISNIDRAFT_489755</name>
</gene>
<keyword evidence="1" id="KW-0812">Transmembrane</keyword>
<dbReference type="Proteomes" id="UP000076722">
    <property type="component" value="Unassembled WGS sequence"/>
</dbReference>
<proteinExistence type="predicted"/>
<protein>
    <submittedName>
        <fullName evidence="2">Uncharacterized protein</fullName>
    </submittedName>
</protein>
<sequence>MSILNQPFTLKSSLFVGDCTPSMQLSLRIVIATVFIGFTAVQGAVLERRLICICPGKITNGPCDFGVDPPSCETIG</sequence>
<evidence type="ECO:0000313" key="3">
    <source>
        <dbReference type="Proteomes" id="UP000076722"/>
    </source>
</evidence>
<evidence type="ECO:0000313" key="2">
    <source>
        <dbReference type="EMBL" id="KZS88911.1"/>
    </source>
</evidence>
<organism evidence="2 3">
    <name type="scientific">Sistotremastrum niveocremeum HHB9708</name>
    <dbReference type="NCBI Taxonomy" id="1314777"/>
    <lineage>
        <taxon>Eukaryota</taxon>
        <taxon>Fungi</taxon>
        <taxon>Dikarya</taxon>
        <taxon>Basidiomycota</taxon>
        <taxon>Agaricomycotina</taxon>
        <taxon>Agaricomycetes</taxon>
        <taxon>Sistotremastrales</taxon>
        <taxon>Sistotremastraceae</taxon>
        <taxon>Sertulicium</taxon>
        <taxon>Sertulicium niveocremeum</taxon>
    </lineage>
</organism>
<accession>A0A164PP37</accession>
<keyword evidence="1" id="KW-0472">Membrane</keyword>
<keyword evidence="3" id="KW-1185">Reference proteome</keyword>
<keyword evidence="1" id="KW-1133">Transmembrane helix</keyword>
<dbReference type="AlphaFoldDB" id="A0A164PP37"/>
<evidence type="ECO:0000256" key="1">
    <source>
        <dbReference type="SAM" id="Phobius"/>
    </source>
</evidence>